<dbReference type="PANTHER" id="PTHR43416">
    <property type="entry name" value="DIHYDROLIPOYLLYSINE-RESIDUE SUCCINYLTRANSFERASE COMPONENT OF 2-OXOGLUTARATE DEHYDROGENASE COMPLEX, MITOCHONDRIAL-RELATED"/>
    <property type="match status" value="1"/>
</dbReference>
<dbReference type="CDD" id="cd06849">
    <property type="entry name" value="lipoyl_domain"/>
    <property type="match status" value="1"/>
</dbReference>
<comment type="similarity">
    <text evidence="1">Belongs to the 2-oxoacid dehydrogenase family.</text>
</comment>
<dbReference type="InterPro" id="IPR011053">
    <property type="entry name" value="Single_hybrid_motif"/>
</dbReference>
<dbReference type="GO" id="GO:0006099">
    <property type="term" value="P:tricarboxylic acid cycle"/>
    <property type="evidence" value="ECO:0007669"/>
    <property type="project" value="TreeGrafter"/>
</dbReference>
<dbReference type="InterPro" id="IPR050537">
    <property type="entry name" value="2-oxoacid_dehydrogenase"/>
</dbReference>
<dbReference type="GO" id="GO:0005739">
    <property type="term" value="C:mitochondrion"/>
    <property type="evidence" value="ECO:0007669"/>
    <property type="project" value="TreeGrafter"/>
</dbReference>
<name>A0A4S8IPW4_MUSBA</name>
<evidence type="ECO:0000256" key="1">
    <source>
        <dbReference type="ARBA" id="ARBA00007317"/>
    </source>
</evidence>
<dbReference type="GO" id="GO:0004149">
    <property type="term" value="F:dihydrolipoyllysine-residue succinyltransferase activity"/>
    <property type="evidence" value="ECO:0007669"/>
    <property type="project" value="TreeGrafter"/>
</dbReference>
<protein>
    <recommendedName>
        <fullName evidence="6">Lipoyl-binding domain-containing protein</fullName>
    </recommendedName>
</protein>
<dbReference type="Proteomes" id="UP000317650">
    <property type="component" value="Chromosome 6"/>
</dbReference>
<reference evidence="4 5" key="1">
    <citation type="journal article" date="2019" name="Nat. Plants">
        <title>Genome sequencing of Musa balbisiana reveals subgenome evolution and function divergence in polyploid bananas.</title>
        <authorList>
            <person name="Yao X."/>
        </authorList>
    </citation>
    <scope>NUCLEOTIDE SEQUENCE [LARGE SCALE GENOMIC DNA]</scope>
    <source>
        <strain evidence="5">cv. DH-PKW</strain>
        <tissue evidence="4">Leaves</tissue>
    </source>
</reference>
<feature type="compositionally biased region" description="Basic and acidic residues" evidence="3">
    <location>
        <begin position="106"/>
        <end position="116"/>
    </location>
</feature>
<keyword evidence="2" id="KW-0450">Lipoyl</keyword>
<evidence type="ECO:0008006" key="6">
    <source>
        <dbReference type="Google" id="ProtNLM"/>
    </source>
</evidence>
<proteinExistence type="inferred from homology"/>
<comment type="caution">
    <text evidence="4">The sequence shown here is derived from an EMBL/GenBank/DDBJ whole genome shotgun (WGS) entry which is preliminary data.</text>
</comment>
<dbReference type="AlphaFoldDB" id="A0A4S8IPW4"/>
<dbReference type="STRING" id="52838.A0A4S8IPW4"/>
<feature type="compositionally biased region" description="Low complexity" evidence="3">
    <location>
        <begin position="88"/>
        <end position="105"/>
    </location>
</feature>
<organism evidence="4 5">
    <name type="scientific">Musa balbisiana</name>
    <name type="common">Banana</name>
    <dbReference type="NCBI Taxonomy" id="52838"/>
    <lineage>
        <taxon>Eukaryota</taxon>
        <taxon>Viridiplantae</taxon>
        <taxon>Streptophyta</taxon>
        <taxon>Embryophyta</taxon>
        <taxon>Tracheophyta</taxon>
        <taxon>Spermatophyta</taxon>
        <taxon>Magnoliopsida</taxon>
        <taxon>Liliopsida</taxon>
        <taxon>Zingiberales</taxon>
        <taxon>Musaceae</taxon>
        <taxon>Musa</taxon>
    </lineage>
</organism>
<feature type="region of interest" description="Disordered" evidence="3">
    <location>
        <begin position="88"/>
        <end position="139"/>
    </location>
</feature>
<dbReference type="SUPFAM" id="SSF51230">
    <property type="entry name" value="Single hybrid motif"/>
    <property type="match status" value="1"/>
</dbReference>
<feature type="compositionally biased region" description="Pro residues" evidence="3">
    <location>
        <begin position="118"/>
        <end position="130"/>
    </location>
</feature>
<sequence>MGGEEMVGCRWAGSPFRWLSVLQAYEGRKAPGDLVDAIVPFMGESITDGTLATFMKSSLVTGVEVDEPVAQIETDKFVAKEGDTVTPGTKVSVVSKSSPSGTHVVPSDDKVVKDSQPRSPPARAPQPTPPTAKIDKLIA</sequence>
<evidence type="ECO:0000256" key="2">
    <source>
        <dbReference type="ARBA" id="ARBA00022823"/>
    </source>
</evidence>
<dbReference type="EMBL" id="PYDT01000009">
    <property type="protein sequence ID" value="THU50144.1"/>
    <property type="molecule type" value="Genomic_DNA"/>
</dbReference>
<accession>A0A4S8IPW4</accession>
<keyword evidence="5" id="KW-1185">Reference proteome</keyword>
<evidence type="ECO:0000256" key="3">
    <source>
        <dbReference type="SAM" id="MobiDB-lite"/>
    </source>
</evidence>
<dbReference type="PANTHER" id="PTHR43416:SF5">
    <property type="entry name" value="DIHYDROLIPOYLLYSINE-RESIDUE SUCCINYLTRANSFERASE COMPONENT OF 2-OXOGLUTARATE DEHYDROGENASE COMPLEX, MITOCHONDRIAL"/>
    <property type="match status" value="1"/>
</dbReference>
<gene>
    <name evidence="4" type="ORF">C4D60_Mb06t16990</name>
</gene>
<evidence type="ECO:0000313" key="4">
    <source>
        <dbReference type="EMBL" id="THU50144.1"/>
    </source>
</evidence>
<evidence type="ECO:0000313" key="5">
    <source>
        <dbReference type="Proteomes" id="UP000317650"/>
    </source>
</evidence>